<dbReference type="Pfam" id="PF00353">
    <property type="entry name" value="HemolysinCabind"/>
    <property type="match status" value="1"/>
</dbReference>
<dbReference type="Proteomes" id="UP001499979">
    <property type="component" value="Unassembled WGS sequence"/>
</dbReference>
<keyword evidence="2" id="KW-0732">Signal</keyword>
<evidence type="ECO:0000313" key="3">
    <source>
        <dbReference type="EMBL" id="GAA1141217.1"/>
    </source>
</evidence>
<gene>
    <name evidence="3" type="ORF">GCM10009606_20900</name>
</gene>
<dbReference type="InterPro" id="IPR011049">
    <property type="entry name" value="Serralysin-like_metalloprot_C"/>
</dbReference>
<dbReference type="EMBL" id="BAAAJE010000007">
    <property type="protein sequence ID" value="GAA1141217.1"/>
    <property type="molecule type" value="Genomic_DNA"/>
</dbReference>
<reference evidence="4" key="1">
    <citation type="journal article" date="2019" name="Int. J. Syst. Evol. Microbiol.">
        <title>The Global Catalogue of Microorganisms (GCM) 10K type strain sequencing project: providing services to taxonomists for standard genome sequencing and annotation.</title>
        <authorList>
            <consortium name="The Broad Institute Genomics Platform"/>
            <consortium name="The Broad Institute Genome Sequencing Center for Infectious Disease"/>
            <person name="Wu L."/>
            <person name="Ma J."/>
        </authorList>
    </citation>
    <scope>NUCLEOTIDE SEQUENCE [LARGE SCALE GENOMIC DNA]</scope>
    <source>
        <strain evidence="4">JCM 11813</strain>
    </source>
</reference>
<name>A0ABP4F352_9ACTN</name>
<keyword evidence="4" id="KW-1185">Reference proteome</keyword>
<evidence type="ECO:0008006" key="5">
    <source>
        <dbReference type="Google" id="ProtNLM"/>
    </source>
</evidence>
<feature type="compositionally biased region" description="Polar residues" evidence="1">
    <location>
        <begin position="98"/>
        <end position="108"/>
    </location>
</feature>
<evidence type="ECO:0000256" key="1">
    <source>
        <dbReference type="SAM" id="MobiDB-lite"/>
    </source>
</evidence>
<proteinExistence type="predicted"/>
<dbReference type="PROSITE" id="PS00330">
    <property type="entry name" value="HEMOLYSIN_CALCIUM"/>
    <property type="match status" value="1"/>
</dbReference>
<dbReference type="Gene3D" id="2.160.20.160">
    <property type="match status" value="1"/>
</dbReference>
<accession>A0ABP4F352</accession>
<dbReference type="PRINTS" id="PR00313">
    <property type="entry name" value="CABNDNGRPT"/>
</dbReference>
<evidence type="ECO:0000256" key="2">
    <source>
        <dbReference type="SAM" id="SignalP"/>
    </source>
</evidence>
<dbReference type="RefSeq" id="WP_343907468.1">
    <property type="nucleotide sequence ID" value="NZ_BAAAJE010000007.1"/>
</dbReference>
<protein>
    <recommendedName>
        <fullName evidence="5">Calcium-binding protein</fullName>
    </recommendedName>
</protein>
<feature type="region of interest" description="Disordered" evidence="1">
    <location>
        <begin position="90"/>
        <end position="130"/>
    </location>
</feature>
<dbReference type="Gene3D" id="2.150.10.10">
    <property type="entry name" value="Serralysin-like metalloprotease, C-terminal"/>
    <property type="match status" value="1"/>
</dbReference>
<feature type="signal peptide" evidence="2">
    <location>
        <begin position="1"/>
        <end position="28"/>
    </location>
</feature>
<comment type="caution">
    <text evidence="3">The sequence shown here is derived from an EMBL/GenBank/DDBJ whole genome shotgun (WGS) entry which is preliminary data.</text>
</comment>
<organism evidence="3 4">
    <name type="scientific">Nocardioides aquiterrae</name>
    <dbReference type="NCBI Taxonomy" id="203799"/>
    <lineage>
        <taxon>Bacteria</taxon>
        <taxon>Bacillati</taxon>
        <taxon>Actinomycetota</taxon>
        <taxon>Actinomycetes</taxon>
        <taxon>Propionibacteriales</taxon>
        <taxon>Nocardioidaceae</taxon>
        <taxon>Nocardioides</taxon>
    </lineage>
</organism>
<dbReference type="SUPFAM" id="SSF51120">
    <property type="entry name" value="beta-Roll"/>
    <property type="match status" value="2"/>
</dbReference>
<sequence>MKTFSGSALVAPLALAAGLLSLAGPAGAGAPTCQGRPATIVGHPGSGDLVGTPGDDVIVTRGAGGVRAKAGDDRVCVTGASSDGHVYVDAGPGDDRVVTSTPRSQRVSASLGEGDDTFRGGPEPDGVQGEGPVVTGDGIPAPVEGLDRISTGGGSDSVRIGLAGSTSHDEVDLGAGDDLLQVDGLLAPDVRPRGRAGTDTLWPMPDQDGHAWSFDNVTETALMDGAVQSRWQAFEHFVLTWLKPSSVDFTGGPAGEEVTAPSQLTGAAMGAGDDRLYVGLPDDHVVEARGGSGHDLFFARADAAVTVDLPAGAAWDETGAAIAPDALLRAFEDAGGLANQVRLVGDDGDNLLDAAGCDVGATGGAGDDRLRSSWVYDTFACNRTDATASFAGGHGDDVLLGGGGPDRLLGGPGHDRAVGKHGRDLCRAEVRRTCERR</sequence>
<dbReference type="InterPro" id="IPR001343">
    <property type="entry name" value="Hemolysn_Ca-bd"/>
</dbReference>
<evidence type="ECO:0000313" key="4">
    <source>
        <dbReference type="Proteomes" id="UP001499979"/>
    </source>
</evidence>
<dbReference type="InterPro" id="IPR018511">
    <property type="entry name" value="Hemolysin-typ_Ca-bd_CS"/>
</dbReference>
<feature type="chain" id="PRO_5045824404" description="Calcium-binding protein" evidence="2">
    <location>
        <begin position="29"/>
        <end position="437"/>
    </location>
</feature>